<dbReference type="Proteomes" id="UP000683360">
    <property type="component" value="Unassembled WGS sequence"/>
</dbReference>
<dbReference type="InterPro" id="IPR043502">
    <property type="entry name" value="DNA/RNA_pol_sf"/>
</dbReference>
<organism evidence="1 2">
    <name type="scientific">Mytilus edulis</name>
    <name type="common">Blue mussel</name>
    <dbReference type="NCBI Taxonomy" id="6550"/>
    <lineage>
        <taxon>Eukaryota</taxon>
        <taxon>Metazoa</taxon>
        <taxon>Spiralia</taxon>
        <taxon>Lophotrochozoa</taxon>
        <taxon>Mollusca</taxon>
        <taxon>Bivalvia</taxon>
        <taxon>Autobranchia</taxon>
        <taxon>Pteriomorphia</taxon>
        <taxon>Mytilida</taxon>
        <taxon>Mytiloidea</taxon>
        <taxon>Mytilidae</taxon>
        <taxon>Mytilinae</taxon>
        <taxon>Mytilus</taxon>
    </lineage>
</organism>
<reference evidence="1" key="1">
    <citation type="submission" date="2021-03" db="EMBL/GenBank/DDBJ databases">
        <authorList>
            <person name="Bekaert M."/>
        </authorList>
    </citation>
    <scope>NUCLEOTIDE SEQUENCE</scope>
</reference>
<keyword evidence="2" id="KW-1185">Reference proteome</keyword>
<gene>
    <name evidence="1" type="ORF">MEDL_26393</name>
</gene>
<dbReference type="AlphaFoldDB" id="A0A8S3RTE9"/>
<dbReference type="EMBL" id="CAJPWZ010001297">
    <property type="protein sequence ID" value="CAG2212428.1"/>
    <property type="molecule type" value="Genomic_DNA"/>
</dbReference>
<evidence type="ECO:0000313" key="1">
    <source>
        <dbReference type="EMBL" id="CAG2212428.1"/>
    </source>
</evidence>
<accession>A0A8S3RTE9</accession>
<proteinExistence type="predicted"/>
<evidence type="ECO:0000313" key="2">
    <source>
        <dbReference type="Proteomes" id="UP000683360"/>
    </source>
</evidence>
<sequence length="362" mass="41879">MKKSLSVDTVAQALREVKEYAARAGEINVDSLQMKLMHLDEMGRRYDHNDKEIFSLVLQRNLHSHVNQWRSIIADSNSEQLKWLEKGVNIHDFMQPYKGEFWGMHYDDKFPPAWQFKNARNCENFVDFMNSELIERIKSGAVTYLGKVGEVHSPHIVSPTTNEPLKPRLCINLMYLNCFMRDTPFKLDTLVDVPKMVKKDSFLTKLDDNSVYDNVLVSEDSRTLLGAKLYTSAANQAISNAILNSSNVLIDYEIIYKTEIMYWEFLDTWDKPYLLVSDRHFILEISTDSSGYKWGATISGKDMKEGLISNYWDQNSLKLPIMLKEALALKNSLISIQHLIKCKRIIAHVDNQAVVYAWENQH</sequence>
<dbReference type="OrthoDB" id="6277301at2759"/>
<comment type="caution">
    <text evidence="1">The sequence shown here is derived from an EMBL/GenBank/DDBJ whole genome shotgun (WGS) entry which is preliminary data.</text>
</comment>
<dbReference type="SUPFAM" id="SSF56672">
    <property type="entry name" value="DNA/RNA polymerases"/>
    <property type="match status" value="1"/>
</dbReference>
<name>A0A8S3RTE9_MYTED</name>
<protein>
    <submittedName>
        <fullName evidence="1">Uncharacterized protein</fullName>
    </submittedName>
</protein>